<keyword evidence="12" id="KW-1185">Reference proteome</keyword>
<evidence type="ECO:0000256" key="9">
    <source>
        <dbReference type="ARBA" id="ARBA00044968"/>
    </source>
</evidence>
<comment type="catalytic activity">
    <reaction evidence="8">
        <text>beta-D-glucose 1-phosphate = beta-D-glucose 6-phosphate</text>
        <dbReference type="Rhea" id="RHEA:20113"/>
        <dbReference type="ChEBI" id="CHEBI:57684"/>
        <dbReference type="ChEBI" id="CHEBI:58247"/>
        <dbReference type="EC" id="5.4.2.6"/>
    </reaction>
</comment>
<evidence type="ECO:0000256" key="8">
    <source>
        <dbReference type="ARBA" id="ARBA00044926"/>
    </source>
</evidence>
<dbReference type="Pfam" id="PF00702">
    <property type="entry name" value="Hydrolase"/>
    <property type="match status" value="1"/>
</dbReference>
<dbReference type="EMBL" id="PTJD01000007">
    <property type="protein sequence ID" value="PPK94580.1"/>
    <property type="molecule type" value="Genomic_DNA"/>
</dbReference>
<keyword evidence="7" id="KW-0119">Carbohydrate metabolism</keyword>
<dbReference type="PANTHER" id="PTHR46193:SF18">
    <property type="entry name" value="HEXITOL PHOSPHATASE B"/>
    <property type="match status" value="1"/>
</dbReference>
<dbReference type="InterPro" id="IPR023198">
    <property type="entry name" value="PGP-like_dom2"/>
</dbReference>
<accession>A0A2S6IK98</accession>
<keyword evidence="11" id="KW-0378">Hydrolase</keyword>
<protein>
    <recommendedName>
        <fullName evidence="10">Beta-phosphoglucomutase</fullName>
        <ecNumber evidence="9">5.4.2.6</ecNumber>
    </recommendedName>
</protein>
<evidence type="ECO:0000256" key="5">
    <source>
        <dbReference type="ARBA" id="ARBA00022842"/>
    </source>
</evidence>
<comment type="caution">
    <text evidence="11">The sequence shown here is derived from an EMBL/GenBank/DDBJ whole genome shotgun (WGS) entry which is preliminary data.</text>
</comment>
<evidence type="ECO:0000313" key="11">
    <source>
        <dbReference type="EMBL" id="PPK94580.1"/>
    </source>
</evidence>
<dbReference type="InterPro" id="IPR051600">
    <property type="entry name" value="Beta-PGM-like"/>
</dbReference>
<dbReference type="OrthoDB" id="9816160at2"/>
<dbReference type="InterPro" id="IPR006439">
    <property type="entry name" value="HAD-SF_hydro_IA"/>
</dbReference>
<evidence type="ECO:0000256" key="3">
    <source>
        <dbReference type="ARBA" id="ARBA00022553"/>
    </source>
</evidence>
<dbReference type="AlphaFoldDB" id="A0A2S6IK98"/>
<dbReference type="Proteomes" id="UP000239485">
    <property type="component" value="Unassembled WGS sequence"/>
</dbReference>
<dbReference type="InterPro" id="IPR010976">
    <property type="entry name" value="B-phosphoglucomutase_hydrolase"/>
</dbReference>
<keyword evidence="4" id="KW-0479">Metal-binding</keyword>
<dbReference type="PANTHER" id="PTHR46193">
    <property type="entry name" value="6-PHOSPHOGLUCONATE PHOSPHATASE"/>
    <property type="match status" value="1"/>
</dbReference>
<evidence type="ECO:0000256" key="7">
    <source>
        <dbReference type="ARBA" id="ARBA00023277"/>
    </source>
</evidence>
<evidence type="ECO:0000256" key="1">
    <source>
        <dbReference type="ARBA" id="ARBA00001946"/>
    </source>
</evidence>
<dbReference type="NCBIfam" id="TIGR01509">
    <property type="entry name" value="HAD-SF-IA-v3"/>
    <property type="match status" value="1"/>
</dbReference>
<keyword evidence="5" id="KW-0460">Magnesium</keyword>
<dbReference type="RefSeq" id="WP_104432900.1">
    <property type="nucleotide sequence ID" value="NZ_PTJD01000007.1"/>
</dbReference>
<dbReference type="GO" id="GO:0008801">
    <property type="term" value="F:beta-phosphoglucomutase activity"/>
    <property type="evidence" value="ECO:0007669"/>
    <property type="project" value="UniProtKB-EC"/>
</dbReference>
<proteinExistence type="inferred from homology"/>
<evidence type="ECO:0000256" key="10">
    <source>
        <dbReference type="ARBA" id="ARBA00044991"/>
    </source>
</evidence>
<keyword evidence="3" id="KW-0597">Phosphoprotein</keyword>
<gene>
    <name evidence="11" type="ORF">CLV92_10783</name>
</gene>
<dbReference type="InterPro" id="IPR036412">
    <property type="entry name" value="HAD-like_sf"/>
</dbReference>
<dbReference type="SFLD" id="SFLDG01129">
    <property type="entry name" value="C1.5:_HAD__Beta-PGM__Phosphata"/>
    <property type="match status" value="1"/>
</dbReference>
<dbReference type="NCBIfam" id="TIGR02009">
    <property type="entry name" value="PGMB-YQAB-SF"/>
    <property type="match status" value="1"/>
</dbReference>
<dbReference type="EC" id="5.4.2.6" evidence="9"/>
<dbReference type="SFLD" id="SFLDS00003">
    <property type="entry name" value="Haloacid_Dehalogenase"/>
    <property type="match status" value="1"/>
</dbReference>
<organism evidence="11 12">
    <name type="scientific">Kineococcus xinjiangensis</name>
    <dbReference type="NCBI Taxonomy" id="512762"/>
    <lineage>
        <taxon>Bacteria</taxon>
        <taxon>Bacillati</taxon>
        <taxon>Actinomycetota</taxon>
        <taxon>Actinomycetes</taxon>
        <taxon>Kineosporiales</taxon>
        <taxon>Kineosporiaceae</taxon>
        <taxon>Kineococcus</taxon>
    </lineage>
</organism>
<evidence type="ECO:0000256" key="4">
    <source>
        <dbReference type="ARBA" id="ARBA00022723"/>
    </source>
</evidence>
<dbReference type="GO" id="GO:0046872">
    <property type="term" value="F:metal ion binding"/>
    <property type="evidence" value="ECO:0007669"/>
    <property type="project" value="UniProtKB-KW"/>
</dbReference>
<evidence type="ECO:0000256" key="6">
    <source>
        <dbReference type="ARBA" id="ARBA00023235"/>
    </source>
</evidence>
<evidence type="ECO:0000256" key="2">
    <source>
        <dbReference type="ARBA" id="ARBA00006171"/>
    </source>
</evidence>
<keyword evidence="6" id="KW-0413">Isomerase</keyword>
<dbReference type="Gene3D" id="3.40.50.1000">
    <property type="entry name" value="HAD superfamily/HAD-like"/>
    <property type="match status" value="1"/>
</dbReference>
<name>A0A2S6IK98_9ACTN</name>
<evidence type="ECO:0000313" key="12">
    <source>
        <dbReference type="Proteomes" id="UP000239485"/>
    </source>
</evidence>
<dbReference type="InterPro" id="IPR023214">
    <property type="entry name" value="HAD_sf"/>
</dbReference>
<dbReference type="SUPFAM" id="SSF56784">
    <property type="entry name" value="HAD-like"/>
    <property type="match status" value="1"/>
</dbReference>
<sequence>MLGLPDGVEACLFDLDGVLTDTAAVHDAAWTATFDAFLRERSDRTREPFVPFDPVEDYARHVDGKPRQDGVRDFLASRGLALPEGGPDDPPGAETVHGLGNRKNVELLRRIEEEGVRVYEGSRRYLAAAREAGLRRAVVSSSANTAQVLQVTGLAEFVELRVDGLTLREQGLRGKPAPDGFLAAARALGVAPERAAVFEDALAGAQAGRAGGFGCVVGVDRVDHADELRRHGADLVVADLAELLDGAAG</sequence>
<comment type="cofactor">
    <cofactor evidence="1">
        <name>Mg(2+)</name>
        <dbReference type="ChEBI" id="CHEBI:18420"/>
    </cofactor>
</comment>
<dbReference type="Gene3D" id="1.10.150.240">
    <property type="entry name" value="Putative phosphatase, domain 2"/>
    <property type="match status" value="1"/>
</dbReference>
<reference evidence="11 12" key="1">
    <citation type="submission" date="2018-02" db="EMBL/GenBank/DDBJ databases">
        <title>Genomic Encyclopedia of Archaeal and Bacterial Type Strains, Phase II (KMG-II): from individual species to whole genera.</title>
        <authorList>
            <person name="Goeker M."/>
        </authorList>
    </citation>
    <scope>NUCLEOTIDE SEQUENCE [LARGE SCALE GENOMIC DNA]</scope>
    <source>
        <strain evidence="11 12">DSM 22857</strain>
    </source>
</reference>
<dbReference type="GO" id="GO:0016787">
    <property type="term" value="F:hydrolase activity"/>
    <property type="evidence" value="ECO:0007669"/>
    <property type="project" value="UniProtKB-KW"/>
</dbReference>
<comment type="similarity">
    <text evidence="2">Belongs to the HAD-like hydrolase superfamily. CbbY/CbbZ/Gph/YieH family.</text>
</comment>